<evidence type="ECO:0000313" key="6">
    <source>
        <dbReference type="EMBL" id="DAD52548.1"/>
    </source>
</evidence>
<comment type="similarity">
    <text evidence="5">Belongs to the Leviviricetes maturation protein family.</text>
</comment>
<protein>
    <submittedName>
        <fullName evidence="6">Maturation protein</fullName>
    </submittedName>
</protein>
<gene>
    <name evidence="6" type="primary">SRR6255513_1_1</name>
</gene>
<evidence type="ECO:0000256" key="2">
    <source>
        <dbReference type="ARBA" id="ARBA00022804"/>
    </source>
</evidence>
<evidence type="ECO:0000256" key="4">
    <source>
        <dbReference type="ARBA" id="ARBA00023296"/>
    </source>
</evidence>
<keyword evidence="2" id="KW-1161">Viral attachment to host cell</keyword>
<keyword evidence="3" id="KW-0946">Virion</keyword>
<keyword evidence="1" id="KW-0945">Host-virus interaction</keyword>
<evidence type="ECO:0000256" key="1">
    <source>
        <dbReference type="ARBA" id="ARBA00022581"/>
    </source>
</evidence>
<dbReference type="Pfam" id="PF03863">
    <property type="entry name" value="Phage_mat-A"/>
    <property type="match status" value="1"/>
</dbReference>
<evidence type="ECO:0000313" key="7">
    <source>
        <dbReference type="Proteomes" id="UP000683336"/>
    </source>
</evidence>
<dbReference type="InterPro" id="IPR005563">
    <property type="entry name" value="A_protein"/>
</dbReference>
<organism evidence="6 7">
    <name type="scientific">ssRNA phage SRR6255513_1</name>
    <dbReference type="NCBI Taxonomy" id="2786496"/>
    <lineage>
        <taxon>Viruses</taxon>
        <taxon>Riboviria</taxon>
        <taxon>Orthornavirae</taxon>
        <taxon>Lenarviricota</taxon>
        <taxon>Leviviricetes</taxon>
        <taxon>Timlovirales</taxon>
        <taxon>Steitzviridae</taxon>
        <taxon>Bicehmovirus</taxon>
        <taxon>Bicehmovirus limenecus</taxon>
        <taxon>Psouhdivirus limenecus</taxon>
    </lineage>
</organism>
<dbReference type="RefSeq" id="YP_010770999.1">
    <property type="nucleotide sequence ID" value="NC_074457.1"/>
</dbReference>
<dbReference type="KEGG" id="vg:80400603"/>
<keyword evidence="7" id="KW-1185">Reference proteome</keyword>
<proteinExistence type="inferred from homology"/>
<sequence length="381" mass="42153">MPTSLKQRDLRSTVGGALKYYLPSASTTLRTMLSGTRDSCQSFEGNREGANPLSIYHWTTVYPVLNGQRFVSGVLDREFIGFPVGNSSVGPPDPRTVFGTPSVASLNNDAWEILSKTNPSRPHVNVPAALGELKDLPSLVKGYGKSLLTSAANGHLSWRWCVKPMIGDVRKLANFTTTANKRLAQLRKLRDGKLLRTRCNLGTQTIASGPTRSLIHSEGATIYAFARSVSTYQKWGSAEWKILPDSVLPTLSDADLERFNKRVALGITTHGALEAAWELVPWSWFVDWFSNVGDMLAATNNSVGCTWGRICVMRTSESRTTYDLDPTGSSSWPTFDGWYNLRFQRKERWPTYPIVPVPLPTLPIFDGGKLSILLSLAALRR</sequence>
<keyword evidence="3" id="KW-1175">Viral attachment to host cell pilus</keyword>
<name>A0A8S5L552_9VIRU</name>
<dbReference type="GeneID" id="80400603"/>
<reference evidence="6" key="1">
    <citation type="submission" date="2020-09" db="EMBL/GenBank/DDBJ databases">
        <title>Leviviricetes taxonomy.</title>
        <authorList>
            <person name="Stockdale S.R."/>
            <person name="Callanan J."/>
            <person name="Adriaenssens E.M."/>
            <person name="Kuhn J.H."/>
            <person name="Rumnieks J."/>
            <person name="Shkoporov A."/>
            <person name="Draper L.A."/>
            <person name="Ross P."/>
            <person name="Hill C."/>
        </authorList>
    </citation>
    <scope>NUCLEOTIDE SEQUENCE</scope>
</reference>
<evidence type="ECO:0000256" key="5">
    <source>
        <dbReference type="ARBA" id="ARBA00035110"/>
    </source>
</evidence>
<dbReference type="GO" id="GO:0039666">
    <property type="term" value="P:virion attachment to host cell pilus"/>
    <property type="evidence" value="ECO:0007669"/>
    <property type="project" value="UniProtKB-KW"/>
</dbReference>
<evidence type="ECO:0000256" key="3">
    <source>
        <dbReference type="ARBA" id="ARBA00023104"/>
    </source>
</evidence>
<dbReference type="Proteomes" id="UP000683336">
    <property type="component" value="Segment"/>
</dbReference>
<dbReference type="EMBL" id="BK014137">
    <property type="protein sequence ID" value="DAD52548.1"/>
    <property type="molecule type" value="Genomic_RNA"/>
</dbReference>
<keyword evidence="4" id="KW-1160">Virus entry into host cell</keyword>
<accession>A0A8S5L552</accession>